<dbReference type="GO" id="GO:0046872">
    <property type="term" value="F:metal ion binding"/>
    <property type="evidence" value="ECO:0007669"/>
    <property type="project" value="UniProtKB-KW"/>
</dbReference>
<sequence>MREEFIEKIYAGWLAKIVGIRLGAPVEGWTYDRIRNIFGEVTDYLVDYHEFAADDDSNGPIFLVRALEDSGHILNLTAQDVGEALLNYAPFEHGFFWWGGYGVATEHTAYLNLKNGIPAPRSGSISQNGEMMAEQIGGQIFIDTWGLVTPGNPDLAAQYAAAAASVTHDGNGIYGGIFVAVCISWAFVEADMRKIIEKGLSYIPKDCEYARVVNAVMGFYEANGNEGWRECFRYVKENFGYDRYPGNCHIIPNAAVMVLALLYGEGDFSDTLNICNMCGWDTDCNVGNIATIMGVRNGLGGIDYRKWREPIHDFLACSSVVGSLNITDIPSGALYLAKMAYRIAGEEMPAPWRDIAENRPESCHFEFPGSTHAIRTRVEGLDERAQKNRVCQVKNTEETAHTGRRSLKISAASVLAGENVYVYKKTYYTPEDFYDSRYDPSFSPLVYPGQTVRGNAYLPEYGEHAQVSLYARDMRTGRIYQGESAKLEPGNWTELCFQIPALSGALIDEVGFCFHVGGITI</sequence>
<dbReference type="InterPro" id="IPR036705">
    <property type="entry name" value="Ribosyl_crysJ1_sf"/>
</dbReference>
<comment type="caution">
    <text evidence="2">The sequence shown here is derived from an EMBL/GenBank/DDBJ whole genome shotgun (WGS) entry which is preliminary data.</text>
</comment>
<organism evidence="2 3">
    <name type="scientific">Blautia hydrogenotrophica (strain DSM 10507 / JCM 14656 / S5a33)</name>
    <name type="common">Ruminococcus hydrogenotrophicus</name>
    <dbReference type="NCBI Taxonomy" id="476272"/>
    <lineage>
        <taxon>Bacteria</taxon>
        <taxon>Bacillati</taxon>
        <taxon>Bacillota</taxon>
        <taxon>Clostridia</taxon>
        <taxon>Lachnospirales</taxon>
        <taxon>Lachnospiraceae</taxon>
        <taxon>Blautia</taxon>
    </lineage>
</organism>
<dbReference type="eggNOG" id="COG1397">
    <property type="taxonomic scope" value="Bacteria"/>
</dbReference>
<evidence type="ECO:0008006" key="4">
    <source>
        <dbReference type="Google" id="ProtNLM"/>
    </source>
</evidence>
<dbReference type="EMBL" id="ACBZ01000187">
    <property type="protein sequence ID" value="EEG47624.1"/>
    <property type="molecule type" value="Genomic_DNA"/>
</dbReference>
<feature type="binding site" evidence="1">
    <location>
        <position position="56"/>
    </location>
    <ligand>
        <name>Mg(2+)</name>
        <dbReference type="ChEBI" id="CHEBI:18420"/>
        <label>1</label>
    </ligand>
</feature>
<reference evidence="2 3" key="1">
    <citation type="submission" date="2009-01" db="EMBL/GenBank/DDBJ databases">
        <authorList>
            <person name="Fulton L."/>
            <person name="Clifton S."/>
            <person name="Fulton B."/>
            <person name="Xu J."/>
            <person name="Minx P."/>
            <person name="Pepin K.H."/>
            <person name="Johnson M."/>
            <person name="Bhonagiri V."/>
            <person name="Nash W.E."/>
            <person name="Mardis E.R."/>
            <person name="Wilson R.K."/>
        </authorList>
    </citation>
    <scope>NUCLEOTIDE SEQUENCE [LARGE SCALE GENOMIC DNA]</scope>
    <source>
        <strain evidence="3">DSM 10507 / JCM 14656 / S5a33</strain>
    </source>
</reference>
<keyword evidence="1" id="KW-0460">Magnesium</keyword>
<dbReference type="RefSeq" id="WP_005951962.1">
    <property type="nucleotide sequence ID" value="NZ_GG657688.1"/>
</dbReference>
<accession>C0CRK9</accession>
<keyword evidence="3" id="KW-1185">Reference proteome</keyword>
<name>C0CRK9_BLAHS</name>
<proteinExistence type="predicted"/>
<comment type="cofactor">
    <cofactor evidence="1">
        <name>Mg(2+)</name>
        <dbReference type="ChEBI" id="CHEBI:18420"/>
    </cofactor>
    <text evidence="1">Binds 2 magnesium ions per subunit.</text>
</comment>
<dbReference type="Proteomes" id="UP000003100">
    <property type="component" value="Unassembled WGS sequence"/>
</dbReference>
<dbReference type="AlphaFoldDB" id="C0CRK9"/>
<dbReference type="Pfam" id="PF03747">
    <property type="entry name" value="ADP_ribosyl_GH"/>
    <property type="match status" value="1"/>
</dbReference>
<reference evidence="2 3" key="2">
    <citation type="submission" date="2009-02" db="EMBL/GenBank/DDBJ databases">
        <title>Draft genome sequence of Blautia hydrogenotrophica DSM 10507 (Ruminococcus hydrogenotrophicus DSM 10507).</title>
        <authorList>
            <person name="Sudarsanam P."/>
            <person name="Ley R."/>
            <person name="Guruge J."/>
            <person name="Turnbaugh P.J."/>
            <person name="Mahowald M."/>
            <person name="Liep D."/>
            <person name="Gordon J."/>
        </authorList>
    </citation>
    <scope>NUCLEOTIDE SEQUENCE [LARGE SCALE GENOMIC DNA]</scope>
    <source>
        <strain evidence="3">DSM 10507 / JCM 14656 / S5a33</strain>
    </source>
</reference>
<dbReference type="SUPFAM" id="SSF101478">
    <property type="entry name" value="ADP-ribosylglycohydrolase"/>
    <property type="match status" value="1"/>
</dbReference>
<dbReference type="Gene3D" id="1.10.4080.10">
    <property type="entry name" value="ADP-ribosylation/Crystallin J1"/>
    <property type="match status" value="1"/>
</dbReference>
<dbReference type="HOGENOM" id="CLU_029523_0_0_9"/>
<feature type="binding site" evidence="1">
    <location>
        <position position="55"/>
    </location>
    <ligand>
        <name>Mg(2+)</name>
        <dbReference type="ChEBI" id="CHEBI:18420"/>
        <label>1</label>
    </ligand>
</feature>
<evidence type="ECO:0000313" key="2">
    <source>
        <dbReference type="EMBL" id="EEG47624.1"/>
    </source>
</evidence>
<protein>
    <recommendedName>
        <fullName evidence="4">ADP-ribosylglycohydrolase</fullName>
    </recommendedName>
</protein>
<feature type="binding site" evidence="1">
    <location>
        <position position="283"/>
    </location>
    <ligand>
        <name>Mg(2+)</name>
        <dbReference type="ChEBI" id="CHEBI:18420"/>
        <label>1</label>
    </ligand>
</feature>
<dbReference type="PATRIC" id="fig|476272.21.peg.198"/>
<dbReference type="InterPro" id="IPR005502">
    <property type="entry name" value="Ribosyl_crysJ1"/>
</dbReference>
<keyword evidence="1" id="KW-0479">Metal-binding</keyword>
<evidence type="ECO:0000256" key="1">
    <source>
        <dbReference type="PIRSR" id="PIRSR605502-1"/>
    </source>
</evidence>
<evidence type="ECO:0000313" key="3">
    <source>
        <dbReference type="Proteomes" id="UP000003100"/>
    </source>
</evidence>
<gene>
    <name evidence="2" type="ORF">RUMHYD_03523</name>
</gene>
<feature type="binding site" evidence="1">
    <location>
        <position position="281"/>
    </location>
    <ligand>
        <name>Mg(2+)</name>
        <dbReference type="ChEBI" id="CHEBI:18420"/>
        <label>1</label>
    </ligand>
</feature>